<proteinExistence type="predicted"/>
<sequence length="64" mass="7449">YVDCDFEQICPHAAAAYIPFPYTTKFIKISLLDNVLNYSCCHGNHSNHVYFWTPHLLTMPNQPF</sequence>
<protein>
    <submittedName>
        <fullName evidence="1">Uncharacterized protein</fullName>
    </submittedName>
</protein>
<dbReference type="EnsemblMetazoa" id="Aqu2.1.09995_001">
    <property type="protein sequence ID" value="Aqu2.1.09995_001"/>
    <property type="gene ID" value="Aqu2.1.09995"/>
</dbReference>
<dbReference type="AlphaFoldDB" id="A0A1X7T650"/>
<reference evidence="1" key="1">
    <citation type="submission" date="2017-05" db="UniProtKB">
        <authorList>
            <consortium name="EnsemblMetazoa"/>
        </authorList>
    </citation>
    <scope>IDENTIFICATION</scope>
</reference>
<accession>A0A1X7T650</accession>
<organism evidence="1">
    <name type="scientific">Amphimedon queenslandica</name>
    <name type="common">Sponge</name>
    <dbReference type="NCBI Taxonomy" id="400682"/>
    <lineage>
        <taxon>Eukaryota</taxon>
        <taxon>Metazoa</taxon>
        <taxon>Porifera</taxon>
        <taxon>Demospongiae</taxon>
        <taxon>Heteroscleromorpha</taxon>
        <taxon>Haplosclerida</taxon>
        <taxon>Niphatidae</taxon>
        <taxon>Amphimedon</taxon>
    </lineage>
</organism>
<dbReference type="InParanoid" id="A0A1X7T650"/>
<name>A0A1X7T650_AMPQE</name>
<evidence type="ECO:0000313" key="1">
    <source>
        <dbReference type="EnsemblMetazoa" id="Aqu2.1.09995_001"/>
    </source>
</evidence>